<dbReference type="Proteomes" id="UP000000763">
    <property type="component" value="Chromosome 10"/>
</dbReference>
<feature type="region of interest" description="Disordered" evidence="1">
    <location>
        <begin position="1"/>
        <end position="66"/>
    </location>
</feature>
<protein>
    <submittedName>
        <fullName evidence="2">Uncharacterized protein</fullName>
    </submittedName>
</protein>
<name>A0A5S6R9B3_ORYSJ</name>
<dbReference type="AlphaFoldDB" id="A0A5S6R9B3"/>
<feature type="compositionally biased region" description="Pro residues" evidence="1">
    <location>
        <begin position="1"/>
        <end position="15"/>
    </location>
</feature>
<feature type="compositionally biased region" description="Pro residues" evidence="1">
    <location>
        <begin position="50"/>
        <end position="66"/>
    </location>
</feature>
<feature type="compositionally biased region" description="Low complexity" evidence="1">
    <location>
        <begin position="90"/>
        <end position="109"/>
    </location>
</feature>
<gene>
    <name evidence="2" type="ORF">OSJNBa0027L23.18</name>
</gene>
<reference evidence="3" key="1">
    <citation type="journal article" date="2005" name="Nature">
        <title>The map-based sequence of the rice genome.</title>
        <authorList>
            <consortium name="International rice genome sequencing project (IRGSP)"/>
            <person name="Matsumoto T."/>
            <person name="Wu J."/>
            <person name="Kanamori H."/>
            <person name="Katayose Y."/>
            <person name="Fujisawa M."/>
            <person name="Namiki N."/>
            <person name="Mizuno H."/>
            <person name="Yamamoto K."/>
            <person name="Antonio B.A."/>
            <person name="Baba T."/>
            <person name="Sakata K."/>
            <person name="Nagamura Y."/>
            <person name="Aoki H."/>
            <person name="Arikawa K."/>
            <person name="Arita K."/>
            <person name="Bito T."/>
            <person name="Chiden Y."/>
            <person name="Fujitsuka N."/>
            <person name="Fukunaka R."/>
            <person name="Hamada M."/>
            <person name="Harada C."/>
            <person name="Hayashi A."/>
            <person name="Hijishita S."/>
            <person name="Honda M."/>
            <person name="Hosokawa S."/>
            <person name="Ichikawa Y."/>
            <person name="Idonuma A."/>
            <person name="Iijima M."/>
            <person name="Ikeda M."/>
            <person name="Ikeno M."/>
            <person name="Ito K."/>
            <person name="Ito S."/>
            <person name="Ito T."/>
            <person name="Ito Y."/>
            <person name="Ito Y."/>
            <person name="Iwabuchi A."/>
            <person name="Kamiya K."/>
            <person name="Karasawa W."/>
            <person name="Kurita K."/>
            <person name="Katagiri S."/>
            <person name="Kikuta A."/>
            <person name="Kobayashi H."/>
            <person name="Kobayashi N."/>
            <person name="Machita K."/>
            <person name="Maehara T."/>
            <person name="Masukawa M."/>
            <person name="Mizubayashi T."/>
            <person name="Mukai Y."/>
            <person name="Nagasaki H."/>
            <person name="Nagata Y."/>
            <person name="Naito S."/>
            <person name="Nakashima M."/>
            <person name="Nakama Y."/>
            <person name="Nakamichi Y."/>
            <person name="Nakamura M."/>
            <person name="Meguro A."/>
            <person name="Negishi M."/>
            <person name="Ohta I."/>
            <person name="Ohta T."/>
            <person name="Okamoto M."/>
            <person name="Ono N."/>
            <person name="Saji S."/>
            <person name="Sakaguchi M."/>
            <person name="Sakai K."/>
            <person name="Shibata M."/>
            <person name="Shimokawa T."/>
            <person name="Song J."/>
            <person name="Takazaki Y."/>
            <person name="Terasawa K."/>
            <person name="Tsugane M."/>
            <person name="Tsuji K."/>
            <person name="Ueda S."/>
            <person name="Waki K."/>
            <person name="Yamagata H."/>
            <person name="Yamamoto M."/>
            <person name="Yamamoto S."/>
            <person name="Yamane H."/>
            <person name="Yoshiki S."/>
            <person name="Yoshihara R."/>
            <person name="Yukawa K."/>
            <person name="Zhong H."/>
            <person name="Yano M."/>
            <person name="Yuan Q."/>
            <person name="Ouyang S."/>
            <person name="Liu J."/>
            <person name="Jones K.M."/>
            <person name="Gansberger K."/>
            <person name="Moffat K."/>
            <person name="Hill J."/>
            <person name="Bera J."/>
            <person name="Fadrosh D."/>
            <person name="Jin S."/>
            <person name="Johri S."/>
            <person name="Kim M."/>
            <person name="Overton L."/>
            <person name="Reardon M."/>
            <person name="Tsitrin T."/>
            <person name="Vuong H."/>
            <person name="Weaver B."/>
            <person name="Ciecko A."/>
            <person name="Tallon L."/>
            <person name="Jackson J."/>
            <person name="Pai G."/>
            <person name="Aken S.V."/>
            <person name="Utterback T."/>
            <person name="Reidmuller S."/>
            <person name="Feldblyum T."/>
            <person name="Hsiao J."/>
            <person name="Zismann V."/>
            <person name="Iobst S."/>
            <person name="de Vazeille A.R."/>
            <person name="Buell C.R."/>
            <person name="Ying K."/>
            <person name="Li Y."/>
            <person name="Lu T."/>
            <person name="Huang Y."/>
            <person name="Zhao Q."/>
            <person name="Feng Q."/>
            <person name="Zhang L."/>
            <person name="Zhu J."/>
            <person name="Weng Q."/>
            <person name="Mu J."/>
            <person name="Lu Y."/>
            <person name="Fan D."/>
            <person name="Liu Y."/>
            <person name="Guan J."/>
            <person name="Zhang Y."/>
            <person name="Yu S."/>
            <person name="Liu X."/>
            <person name="Zhang Y."/>
            <person name="Hong G."/>
            <person name="Han B."/>
            <person name="Choisne N."/>
            <person name="Demange N."/>
            <person name="Orjeda G."/>
            <person name="Samain S."/>
            <person name="Cattolico L."/>
            <person name="Pelletier E."/>
            <person name="Couloux A."/>
            <person name="Segurens B."/>
            <person name="Wincker P."/>
            <person name="D'Hont A."/>
            <person name="Scarpelli C."/>
            <person name="Weissenbach J."/>
            <person name="Salanoubat M."/>
            <person name="Quetier F."/>
            <person name="Yu Y."/>
            <person name="Kim H.R."/>
            <person name="Rambo T."/>
            <person name="Currie J."/>
            <person name="Collura K."/>
            <person name="Luo M."/>
            <person name="Yang T."/>
            <person name="Ammiraju J.S.S."/>
            <person name="Engler F."/>
            <person name="Soderlund C."/>
            <person name="Wing R.A."/>
            <person name="Palmer L.E."/>
            <person name="de la Bastide M."/>
            <person name="Spiegel L."/>
            <person name="Nascimento L."/>
            <person name="Zutavern T."/>
            <person name="O'Shaughnessy A."/>
            <person name="Dike S."/>
            <person name="Dedhia N."/>
            <person name="Preston R."/>
            <person name="Balija V."/>
            <person name="McCombie W.R."/>
            <person name="Chow T."/>
            <person name="Chen H."/>
            <person name="Chung M."/>
            <person name="Chen C."/>
            <person name="Shaw J."/>
            <person name="Wu H."/>
            <person name="Hsiao K."/>
            <person name="Chao Y."/>
            <person name="Chu M."/>
            <person name="Cheng C."/>
            <person name="Hour A."/>
            <person name="Lee P."/>
            <person name="Lin S."/>
            <person name="Lin Y."/>
            <person name="Liou J."/>
            <person name="Liu S."/>
            <person name="Hsing Y."/>
            <person name="Raghuvanshi S."/>
            <person name="Mohanty A."/>
            <person name="Bharti A.K."/>
            <person name="Gaur A."/>
            <person name="Gupta V."/>
            <person name="Kumar D."/>
            <person name="Ravi V."/>
            <person name="Vij S."/>
            <person name="Kapur A."/>
            <person name="Khurana P."/>
            <person name="Khurana P."/>
            <person name="Khurana J.P."/>
            <person name="Tyagi A.K."/>
            <person name="Gaikwad K."/>
            <person name="Singh A."/>
            <person name="Dalal V."/>
            <person name="Srivastava S."/>
            <person name="Dixit A."/>
            <person name="Pal A.K."/>
            <person name="Ghazi I.A."/>
            <person name="Yadav M."/>
            <person name="Pandit A."/>
            <person name="Bhargava A."/>
            <person name="Sureshbabu K."/>
            <person name="Batra K."/>
            <person name="Sharma T.R."/>
            <person name="Mohapatra T."/>
            <person name="Singh N.K."/>
            <person name="Messing J."/>
            <person name="Nelson A.B."/>
            <person name="Fuks G."/>
            <person name="Kavchok S."/>
            <person name="Keizer G."/>
            <person name="Linton E."/>
            <person name="Llaca V."/>
            <person name="Song R."/>
            <person name="Tanyolac B."/>
            <person name="Young S."/>
            <person name="Ho-Il K."/>
            <person name="Hahn J.H."/>
            <person name="Sangsakoo G."/>
            <person name="Vanavichit A."/>
            <person name="de Mattos Luiz.A.T."/>
            <person name="Zimmer P.D."/>
            <person name="Malone G."/>
            <person name="Dellagostin O."/>
            <person name="de Oliveira A.C."/>
            <person name="Bevan M."/>
            <person name="Bancroft I."/>
            <person name="Minx P."/>
            <person name="Cordum H."/>
            <person name="Wilson R."/>
            <person name="Cheng Z."/>
            <person name="Jin W."/>
            <person name="Jiang J."/>
            <person name="Leong S.A."/>
            <person name="Iwama H."/>
            <person name="Gojobori T."/>
            <person name="Itoh T."/>
            <person name="Niimura Y."/>
            <person name="Fujii Y."/>
            <person name="Habara T."/>
            <person name="Sakai H."/>
            <person name="Sato Y."/>
            <person name="Wilson G."/>
            <person name="Kumar K."/>
            <person name="McCouch S."/>
            <person name="Juretic N."/>
            <person name="Hoen D."/>
            <person name="Wright S."/>
            <person name="Bruskiewich R."/>
            <person name="Bureau T."/>
            <person name="Miyao A."/>
            <person name="Hirochika H."/>
            <person name="Nishikawa T."/>
            <person name="Kadowaki K."/>
            <person name="Sugiura M."/>
            <person name="Burr B."/>
            <person name="Sasaki T."/>
        </authorList>
    </citation>
    <scope>NUCLEOTIDE SEQUENCE [LARGE SCALE GENOMIC DNA]</scope>
    <source>
        <strain evidence="3">cv. Nipponbare</strain>
    </source>
</reference>
<organism evidence="2 3">
    <name type="scientific">Oryza sativa subsp. japonica</name>
    <name type="common">Rice</name>
    <dbReference type="NCBI Taxonomy" id="39947"/>
    <lineage>
        <taxon>Eukaryota</taxon>
        <taxon>Viridiplantae</taxon>
        <taxon>Streptophyta</taxon>
        <taxon>Embryophyta</taxon>
        <taxon>Tracheophyta</taxon>
        <taxon>Spermatophyta</taxon>
        <taxon>Magnoliopsida</taxon>
        <taxon>Liliopsida</taxon>
        <taxon>Poales</taxon>
        <taxon>Poaceae</taxon>
        <taxon>BOP clade</taxon>
        <taxon>Oryzoideae</taxon>
        <taxon>Oryzeae</taxon>
        <taxon>Oryzinae</taxon>
        <taxon>Oryza</taxon>
        <taxon>Oryza sativa</taxon>
    </lineage>
</organism>
<evidence type="ECO:0000256" key="1">
    <source>
        <dbReference type="SAM" id="MobiDB-lite"/>
    </source>
</evidence>
<evidence type="ECO:0000313" key="2">
    <source>
        <dbReference type="EMBL" id="AAL67587.1"/>
    </source>
</evidence>
<dbReference type="EMBL" id="AC018929">
    <property type="protein sequence ID" value="AAL67587.1"/>
    <property type="molecule type" value="Genomic_DNA"/>
</dbReference>
<feature type="compositionally biased region" description="Basic and acidic residues" evidence="1">
    <location>
        <begin position="121"/>
        <end position="131"/>
    </location>
</feature>
<evidence type="ECO:0000313" key="3">
    <source>
        <dbReference type="Proteomes" id="UP000000763"/>
    </source>
</evidence>
<accession>A0A5S6R9B3</accession>
<feature type="compositionally biased region" description="Basic residues" evidence="1">
    <location>
        <begin position="24"/>
        <end position="45"/>
    </location>
</feature>
<feature type="region of interest" description="Disordered" evidence="1">
    <location>
        <begin position="90"/>
        <end position="131"/>
    </location>
</feature>
<sequence>MPPLAVGSPPPPLPLQPRVVLSPRSRRAHLGPKPPARHYGVRRVGHGVPAPAPPSPPPHPMVLRPPLPLVHRDHRARLCRMGCLFESPETEAAAGTTDAGSSSAAASTSHGRFLSSTSGQGERRVELEEAT</sequence>
<reference evidence="3" key="2">
    <citation type="journal article" date="2008" name="Nucleic Acids Res.">
        <title>The rice annotation project database (RAP-DB): 2008 update.</title>
        <authorList>
            <consortium name="The rice annotation project (RAP)"/>
        </authorList>
    </citation>
    <scope>GENOME REANNOTATION</scope>
    <source>
        <strain evidence="3">cv. Nipponbare</strain>
    </source>
</reference>
<proteinExistence type="predicted"/>